<keyword evidence="5" id="KW-1015">Disulfide bond</keyword>
<comment type="similarity">
    <text evidence="2">Belongs to the PBP/GOBP family.</text>
</comment>
<dbReference type="InterPro" id="IPR006170">
    <property type="entry name" value="PBP/GOBP"/>
</dbReference>
<dbReference type="Proteomes" id="UP000075840">
    <property type="component" value="Unassembled WGS sequence"/>
</dbReference>
<dbReference type="VEuPathDB" id="VectorBase:AARA010464"/>
<keyword evidence="3" id="KW-0964">Secreted</keyword>
<keyword evidence="9" id="KW-1185">Reference proteome</keyword>
<dbReference type="GO" id="GO:0007608">
    <property type="term" value="P:sensory perception of smell"/>
    <property type="evidence" value="ECO:0007669"/>
    <property type="project" value="TreeGrafter"/>
</dbReference>
<dbReference type="PANTHER" id="PTHR11857">
    <property type="entry name" value="ODORANT BINDING PROTEIN-RELATED"/>
    <property type="match status" value="1"/>
</dbReference>
<evidence type="ECO:0000256" key="1">
    <source>
        <dbReference type="ARBA" id="ARBA00004613"/>
    </source>
</evidence>
<feature type="compositionally biased region" description="Basic and acidic residues" evidence="6">
    <location>
        <begin position="572"/>
        <end position="582"/>
    </location>
</feature>
<evidence type="ECO:0000256" key="7">
    <source>
        <dbReference type="SAM" id="SignalP"/>
    </source>
</evidence>
<feature type="compositionally biased region" description="Polar residues" evidence="6">
    <location>
        <begin position="539"/>
        <end position="555"/>
    </location>
</feature>
<evidence type="ECO:0000256" key="6">
    <source>
        <dbReference type="SAM" id="MobiDB-lite"/>
    </source>
</evidence>
<feature type="signal peptide" evidence="7">
    <location>
        <begin position="1"/>
        <end position="22"/>
    </location>
</feature>
<feature type="region of interest" description="Disordered" evidence="6">
    <location>
        <begin position="288"/>
        <end position="312"/>
    </location>
</feature>
<dbReference type="InterPro" id="IPR036728">
    <property type="entry name" value="PBP_GOBP_sf"/>
</dbReference>
<feature type="compositionally biased region" description="Basic and acidic residues" evidence="6">
    <location>
        <begin position="519"/>
        <end position="533"/>
    </location>
</feature>
<dbReference type="EnsemblMetazoa" id="AARA010464-RA">
    <property type="protein sequence ID" value="AARA010464-PA"/>
    <property type="gene ID" value="AARA010464"/>
</dbReference>
<feature type="compositionally biased region" description="Polar residues" evidence="6">
    <location>
        <begin position="764"/>
        <end position="813"/>
    </location>
</feature>
<keyword evidence="4 7" id="KW-0732">Signal</keyword>
<evidence type="ECO:0000256" key="2">
    <source>
        <dbReference type="ARBA" id="ARBA00008098"/>
    </source>
</evidence>
<evidence type="ECO:0000256" key="5">
    <source>
        <dbReference type="ARBA" id="ARBA00023157"/>
    </source>
</evidence>
<dbReference type="GO" id="GO:0005549">
    <property type="term" value="F:odorant binding"/>
    <property type="evidence" value="ECO:0007669"/>
    <property type="project" value="InterPro"/>
</dbReference>
<feature type="compositionally biased region" description="Polar residues" evidence="6">
    <location>
        <begin position="707"/>
        <end position="726"/>
    </location>
</feature>
<evidence type="ECO:0000256" key="4">
    <source>
        <dbReference type="ARBA" id="ARBA00022729"/>
    </source>
</evidence>
<evidence type="ECO:0000313" key="8">
    <source>
        <dbReference type="EnsemblMetazoa" id="AARA010464-PA"/>
    </source>
</evidence>
<sequence length="858" mass="91893">MLTYRAWLLLALLGAQCALILGAPATGHGYDTKSFAQAYLECLRYLNISRQSLYAYDSAAVPLNCGSNCLLRCIGLNARWWHDETGLNERALVRFFRQAPADSLLQARACVADLPAPPADSCAGAYWSFRCYSDALGELIAHPAYVAPCGQEIRRAVSDCATMLQVEDGQLQTCVRTETFLRQGDSAALLRCVVLRLGLYAVSTGVLCDRVRLLMDAETAEQWTVARAEEAKRCEEDLRALGADTCVVAAHAVELCYGWPAFGELWAVLKQEYGSSDDALAEESEQVVVVGASSSTEEPQEDEPNEITAAEEDVEVFKYPSSPRFRGLVIVAPELYAVDATVEDVSKSSEGSSSQDEEEKLPKDAKPTQQELADGQEPVTTTNGNTVKQSAASTAQEPLEKESKATHTVQARSVSQHQLDAALLIHTHRRSHNEPGRFVRDVHPLLVDLVMVHAPAVAAEPTPTVETLPDVAEEQQDNQISLFDTDLAANSAEQDQELAPLAETVVEAEDATPTMDGESSSKVENAEDSKDSVQETLAKASTTQSENSEQLTLSEASGVEPEGAESSAPLKEGVDQHKRSTGEAEEAASPLVEADPNSSNGATDNLLQSKAGATQPEDSEKSPQAETSRTVVAEDTDSFLQPAQSEAKDESSPSNTLVPEVPKSADTSNDELLQLSYLDASVAQSEAKDEPSPSATSNTLVPVVSKSADTSNDELPTNLDASSGQSEAKDESSPSESFNSRAPEAPKSADNSEDELLQPPNLEAAQSQDSEKSNTLAAETENNSESPQEDLTAQPQEMSTPSRTSSTLATEATGTDGKENDPSVSKKAIHPSTLQRLVRALSETNFIDTILSAISAKQ</sequence>
<feature type="compositionally biased region" description="Polar residues" evidence="6">
    <location>
        <begin position="378"/>
        <end position="396"/>
    </location>
</feature>
<feature type="chain" id="PRO_5043971655" evidence="7">
    <location>
        <begin position="23"/>
        <end position="858"/>
    </location>
</feature>
<feature type="region of interest" description="Disordered" evidence="6">
    <location>
        <begin position="510"/>
        <end position="831"/>
    </location>
</feature>
<protein>
    <submittedName>
        <fullName evidence="8">Uncharacterized protein</fullName>
    </submittedName>
</protein>
<evidence type="ECO:0000313" key="9">
    <source>
        <dbReference type="Proteomes" id="UP000075840"/>
    </source>
</evidence>
<accession>A0A182IA53</accession>
<proteinExistence type="inferred from homology"/>
<dbReference type="PANTHER" id="PTHR11857:SF46">
    <property type="entry name" value="GENERAL ODORANT-BINDING PROTEIN 99A-RELATED"/>
    <property type="match status" value="1"/>
</dbReference>
<dbReference type="AlphaFoldDB" id="A0A182IA53"/>
<dbReference type="EMBL" id="APCN01001124">
    <property type="status" value="NOT_ANNOTATED_CDS"/>
    <property type="molecule type" value="Genomic_DNA"/>
</dbReference>
<dbReference type="Pfam" id="PF01395">
    <property type="entry name" value="PBP_GOBP"/>
    <property type="match status" value="1"/>
</dbReference>
<feature type="compositionally biased region" description="Polar residues" evidence="6">
    <location>
        <begin position="596"/>
        <end position="612"/>
    </location>
</feature>
<organism evidence="8 9">
    <name type="scientific">Anopheles arabiensis</name>
    <name type="common">Mosquito</name>
    <dbReference type="NCBI Taxonomy" id="7173"/>
    <lineage>
        <taxon>Eukaryota</taxon>
        <taxon>Metazoa</taxon>
        <taxon>Ecdysozoa</taxon>
        <taxon>Arthropoda</taxon>
        <taxon>Hexapoda</taxon>
        <taxon>Insecta</taxon>
        <taxon>Pterygota</taxon>
        <taxon>Neoptera</taxon>
        <taxon>Endopterygota</taxon>
        <taxon>Diptera</taxon>
        <taxon>Nematocera</taxon>
        <taxon>Culicoidea</taxon>
        <taxon>Culicidae</taxon>
        <taxon>Anophelinae</taxon>
        <taxon>Anopheles</taxon>
    </lineage>
</organism>
<name>A0A182IA53_ANOAR</name>
<dbReference type="GO" id="GO:0005615">
    <property type="term" value="C:extracellular space"/>
    <property type="evidence" value="ECO:0007669"/>
    <property type="project" value="TreeGrafter"/>
</dbReference>
<reference evidence="8" key="1">
    <citation type="submission" date="2022-08" db="UniProtKB">
        <authorList>
            <consortium name="EnsemblMetazoa"/>
        </authorList>
    </citation>
    <scope>IDENTIFICATION</scope>
    <source>
        <strain evidence="8">Dongola</strain>
    </source>
</reference>
<dbReference type="CDD" id="cd23992">
    <property type="entry name" value="PBP_GOBP"/>
    <property type="match status" value="1"/>
</dbReference>
<dbReference type="Gene3D" id="1.10.238.20">
    <property type="entry name" value="Pheromone/general odorant binding protein domain"/>
    <property type="match status" value="2"/>
</dbReference>
<dbReference type="SUPFAM" id="SSF47565">
    <property type="entry name" value="Insect pheromone/odorant-binding proteins"/>
    <property type="match status" value="2"/>
</dbReference>
<evidence type="ECO:0000256" key="3">
    <source>
        <dbReference type="ARBA" id="ARBA00022525"/>
    </source>
</evidence>
<dbReference type="RefSeq" id="XP_040174572.1">
    <property type="nucleotide sequence ID" value="XM_040318638.1"/>
</dbReference>
<comment type="subcellular location">
    <subcellularLocation>
        <location evidence="1">Secreted</location>
    </subcellularLocation>
</comment>
<dbReference type="KEGG" id="aara:120906739"/>
<dbReference type="GeneID" id="120906739"/>
<feature type="compositionally biased region" description="Acidic residues" evidence="6">
    <location>
        <begin position="298"/>
        <end position="312"/>
    </location>
</feature>
<feature type="region of interest" description="Disordered" evidence="6">
    <location>
        <begin position="343"/>
        <end position="413"/>
    </location>
</feature>
<dbReference type="VEuPathDB" id="VectorBase:AARA21_013816"/>